<evidence type="ECO:0000313" key="3">
    <source>
        <dbReference type="Proteomes" id="UP000314294"/>
    </source>
</evidence>
<comment type="caution">
    <text evidence="2">The sequence shown here is derived from an EMBL/GenBank/DDBJ whole genome shotgun (WGS) entry which is preliminary data.</text>
</comment>
<accession>A0A4Z2F0M2</accession>
<dbReference type="OrthoDB" id="9998912at2759"/>
<proteinExistence type="predicted"/>
<keyword evidence="3" id="KW-1185">Reference proteome</keyword>
<organism evidence="2 3">
    <name type="scientific">Liparis tanakae</name>
    <name type="common">Tanaka's snailfish</name>
    <dbReference type="NCBI Taxonomy" id="230148"/>
    <lineage>
        <taxon>Eukaryota</taxon>
        <taxon>Metazoa</taxon>
        <taxon>Chordata</taxon>
        <taxon>Craniata</taxon>
        <taxon>Vertebrata</taxon>
        <taxon>Euteleostomi</taxon>
        <taxon>Actinopterygii</taxon>
        <taxon>Neopterygii</taxon>
        <taxon>Teleostei</taxon>
        <taxon>Neoteleostei</taxon>
        <taxon>Acanthomorphata</taxon>
        <taxon>Eupercaria</taxon>
        <taxon>Perciformes</taxon>
        <taxon>Cottioidei</taxon>
        <taxon>Cottales</taxon>
        <taxon>Liparidae</taxon>
        <taxon>Liparis</taxon>
    </lineage>
</organism>
<sequence>MMRWDFTAAVLREGAISGGRRLVSLGAGSSLLTCASRYLCDAPVKYEPNRDLDMFINASKNFNLNITWAASFTGTQSGEEIPIVSRSSIKEFKDSFSNENFDFRNSPNITFFVYVSNFTWPIKIQRPLTGIVLIQGKKADWFNTPLEIYKWEAVCFGNMGGGGDDWNECEWDVTGRGS</sequence>
<evidence type="ECO:0000259" key="1">
    <source>
        <dbReference type="Pfam" id="PF24972"/>
    </source>
</evidence>
<dbReference type="InterPro" id="IPR056732">
    <property type="entry name" value="GBD_ATRN"/>
</dbReference>
<protein>
    <submittedName>
        <fullName evidence="2">Attractin</fullName>
    </submittedName>
</protein>
<dbReference type="Pfam" id="PF24972">
    <property type="entry name" value="GBD_ATRN"/>
    <property type="match status" value="1"/>
</dbReference>
<dbReference type="AlphaFoldDB" id="A0A4Z2F0M2"/>
<evidence type="ECO:0000313" key="2">
    <source>
        <dbReference type="EMBL" id="TNN34042.1"/>
    </source>
</evidence>
<reference evidence="2 3" key="1">
    <citation type="submission" date="2019-03" db="EMBL/GenBank/DDBJ databases">
        <title>First draft genome of Liparis tanakae, snailfish: a comprehensive survey of snailfish specific genes.</title>
        <authorList>
            <person name="Kim W."/>
            <person name="Song I."/>
            <person name="Jeong J.-H."/>
            <person name="Kim D."/>
            <person name="Kim S."/>
            <person name="Ryu S."/>
            <person name="Song J.Y."/>
            <person name="Lee S.K."/>
        </authorList>
    </citation>
    <scope>NUCLEOTIDE SEQUENCE [LARGE SCALE GENOMIC DNA]</scope>
    <source>
        <tissue evidence="2">Muscle</tissue>
    </source>
</reference>
<dbReference type="Proteomes" id="UP000314294">
    <property type="component" value="Unassembled WGS sequence"/>
</dbReference>
<dbReference type="EMBL" id="SRLO01002056">
    <property type="protein sequence ID" value="TNN34042.1"/>
    <property type="molecule type" value="Genomic_DNA"/>
</dbReference>
<gene>
    <name evidence="2" type="primary">ATRN_1</name>
    <name evidence="2" type="ORF">EYF80_055797</name>
</gene>
<feature type="domain" description="Attractin GBD" evidence="1">
    <location>
        <begin position="46"/>
        <end position="125"/>
    </location>
</feature>
<name>A0A4Z2F0M2_9TELE</name>